<gene>
    <name evidence="2" type="ORF">MM415A00564_0021</name>
    <name evidence="1" type="ORF">MM415B01029_0005</name>
</gene>
<organism evidence="2">
    <name type="scientific">viral metagenome</name>
    <dbReference type="NCBI Taxonomy" id="1070528"/>
    <lineage>
        <taxon>unclassified sequences</taxon>
        <taxon>metagenomes</taxon>
        <taxon>organismal metagenomes</taxon>
    </lineage>
</organism>
<evidence type="ECO:0000313" key="1">
    <source>
        <dbReference type="EMBL" id="QJA60892.1"/>
    </source>
</evidence>
<accession>A0A6M3KIG8</accession>
<proteinExistence type="predicted"/>
<sequence length="704" mass="77253">MGFLAALQFPEAEWTALSCGGVVGMFNGKERPRKYEPQSQSVKQFGLFVPEEDLIPIISATGGSFETGTYTVTYVEVDSRANNGQGLVSGPPRETVLDQWKFSILVAGWSVTLRFPPYMTNPDADERWVYASLPDGSWPVLGRIARVPAGTTTFTWTGGAYNTSATVDGKVTEPDFDNFPLDQNRYPAPNKNYPVKLKRRLFLWGSEPLETRFVFTVGSDEATYASGDMLDAGCIGMVVYPEGEVRGYQIEGFYEGSPPVIKMNDKFVGTEASSDTHPVMCKLCRPSGELRWSEPDDYENFPASSVRYAEMAGGDPETGCAAINGRGLFFTVRKTFALDFDTYPNVGWGSLQEISTSVGCLSHRSIQECNGALLWLAEGGFVASTGGNPQFVSDDIQPLFADVIRDSLGRVRDAFALNWRAEKKYICFVPRAGDSVGCSYAFVCDYSPIPGEPNYRWSIYSFSKEFTCGSMELHTVTETADDGTETTSYYEYPILGDKDGYVWTFGVGTADGPESGTVSGTITAADTIATSPTLFTDADASFDTDGLGLAGMMVTFERASDEEKQELLVASNTGDTLRFDGEWDTWTPAAGDAYWIGGIDSHYETGWSSLGGDAEQKKLHRLVSTYNQESSGEVTVKVYKDFSTTAISLTNEGETSDLTTARDPKRLSGAAGFYFKFRWENEKPDQPWTLRAATAVVRDRDEAR</sequence>
<dbReference type="EMBL" id="MT142452">
    <property type="protein sequence ID" value="QJA81248.1"/>
    <property type="molecule type" value="Genomic_DNA"/>
</dbReference>
<dbReference type="AlphaFoldDB" id="A0A6M3KIG8"/>
<protein>
    <submittedName>
        <fullName evidence="2">Uncharacterized protein</fullName>
    </submittedName>
</protein>
<reference evidence="2" key="1">
    <citation type="submission" date="2020-03" db="EMBL/GenBank/DDBJ databases">
        <title>The deep terrestrial virosphere.</title>
        <authorList>
            <person name="Holmfeldt K."/>
            <person name="Nilsson E."/>
            <person name="Simone D."/>
            <person name="Lopez-Fernandez M."/>
            <person name="Wu X."/>
            <person name="de Brujin I."/>
            <person name="Lundin D."/>
            <person name="Andersson A."/>
            <person name="Bertilsson S."/>
            <person name="Dopson M."/>
        </authorList>
    </citation>
    <scope>NUCLEOTIDE SEQUENCE</scope>
    <source>
        <strain evidence="2">MM415A00564</strain>
        <strain evidence="1">MM415B01029</strain>
    </source>
</reference>
<dbReference type="EMBL" id="MT141424">
    <property type="protein sequence ID" value="QJA60892.1"/>
    <property type="molecule type" value="Genomic_DNA"/>
</dbReference>
<evidence type="ECO:0000313" key="2">
    <source>
        <dbReference type="EMBL" id="QJA81248.1"/>
    </source>
</evidence>
<name>A0A6M3KIG8_9ZZZZ</name>